<keyword evidence="3 10" id="KW-0444">Lipid biosynthesis</keyword>
<keyword evidence="11" id="KW-0012">Acyltransferase</keyword>
<evidence type="ECO:0000256" key="3">
    <source>
        <dbReference type="ARBA" id="ARBA00022516"/>
    </source>
</evidence>
<evidence type="ECO:0000256" key="8">
    <source>
        <dbReference type="ARBA" id="ARBA00024069"/>
    </source>
</evidence>
<comment type="catalytic activity">
    <reaction evidence="1 10">
        <text>a fatty acyl-[ACP] + phosphate = an acyl phosphate + holo-[ACP]</text>
        <dbReference type="Rhea" id="RHEA:42292"/>
        <dbReference type="Rhea" id="RHEA-COMP:9685"/>
        <dbReference type="Rhea" id="RHEA-COMP:14125"/>
        <dbReference type="ChEBI" id="CHEBI:43474"/>
        <dbReference type="ChEBI" id="CHEBI:59918"/>
        <dbReference type="ChEBI" id="CHEBI:64479"/>
        <dbReference type="ChEBI" id="CHEBI:138651"/>
        <dbReference type="EC" id="2.3.1.274"/>
    </reaction>
</comment>
<dbReference type="PANTHER" id="PTHR30100">
    <property type="entry name" value="FATTY ACID/PHOSPHOLIPID SYNTHESIS PROTEIN PLSX"/>
    <property type="match status" value="1"/>
</dbReference>
<dbReference type="GO" id="GO:0006633">
    <property type="term" value="P:fatty acid biosynthetic process"/>
    <property type="evidence" value="ECO:0007669"/>
    <property type="project" value="UniProtKB-UniRule"/>
</dbReference>
<name>A0A1W1XCU9_9CLOT</name>
<dbReference type="HAMAP" id="MF_00019">
    <property type="entry name" value="PlsX"/>
    <property type="match status" value="1"/>
</dbReference>
<dbReference type="GO" id="GO:0005737">
    <property type="term" value="C:cytoplasm"/>
    <property type="evidence" value="ECO:0007669"/>
    <property type="project" value="UniProtKB-SubCell"/>
</dbReference>
<dbReference type="AlphaFoldDB" id="A0A1W1XCU9"/>
<evidence type="ECO:0000313" key="12">
    <source>
        <dbReference type="Proteomes" id="UP000192468"/>
    </source>
</evidence>
<gene>
    <name evidence="10" type="primary">plsX</name>
    <name evidence="11" type="ORF">SAMN02745134_01384</name>
</gene>
<dbReference type="EMBL" id="FWXH01000003">
    <property type="protein sequence ID" value="SMC21634.1"/>
    <property type="molecule type" value="Genomic_DNA"/>
</dbReference>
<comment type="subcellular location">
    <subcellularLocation>
        <location evidence="10">Cytoplasm</location>
    </subcellularLocation>
    <text evidence="10">Associated with the membrane possibly through PlsY.</text>
</comment>
<evidence type="ECO:0000256" key="4">
    <source>
        <dbReference type="ARBA" id="ARBA00022679"/>
    </source>
</evidence>
<dbReference type="STRING" id="1121291.SAMN02745134_01384"/>
<dbReference type="GO" id="GO:0008654">
    <property type="term" value="P:phospholipid biosynthetic process"/>
    <property type="evidence" value="ECO:0007669"/>
    <property type="project" value="UniProtKB-KW"/>
</dbReference>
<dbReference type="PANTHER" id="PTHR30100:SF1">
    <property type="entry name" value="PHOSPHATE ACYLTRANSFERASE"/>
    <property type="match status" value="1"/>
</dbReference>
<evidence type="ECO:0000256" key="1">
    <source>
        <dbReference type="ARBA" id="ARBA00001232"/>
    </source>
</evidence>
<accession>A0A1W1XCU9</accession>
<dbReference type="OrthoDB" id="9806408at2"/>
<comment type="function">
    <text evidence="10">Catalyzes the reversible formation of acyl-phosphate (acyl-PO(4)) from acyl-[acyl-carrier-protein] (acyl-ACP). This enzyme utilizes acyl-ACP as fatty acyl donor, but not acyl-CoA.</text>
</comment>
<dbReference type="InterPro" id="IPR012281">
    <property type="entry name" value="Phospholipid_synth_PlsX-like"/>
</dbReference>
<dbReference type="Gene3D" id="3.40.718.10">
    <property type="entry name" value="Isopropylmalate Dehydrogenase"/>
    <property type="match status" value="1"/>
</dbReference>
<evidence type="ECO:0000256" key="5">
    <source>
        <dbReference type="ARBA" id="ARBA00023098"/>
    </source>
</evidence>
<protein>
    <recommendedName>
        <fullName evidence="8 10">Phosphate acyltransferase</fullName>
        <ecNumber evidence="8 10">2.3.1.274</ecNumber>
    </recommendedName>
    <alternativeName>
        <fullName evidence="10">Acyl-ACP phosphotransacylase</fullName>
    </alternativeName>
    <alternativeName>
        <fullName evidence="10">Acyl-[acyl-carrier-protein]--phosphate acyltransferase</fullName>
    </alternativeName>
    <alternativeName>
        <fullName evidence="10">Phosphate-acyl-ACP acyltransferase</fullName>
    </alternativeName>
</protein>
<dbReference type="EC" id="2.3.1.274" evidence="8 10"/>
<sequence length="340" mass="36891">MIIAVDGMGGDNAPSAVVEACTKAVNEFDVNIIITGPEDLIKSELEKYVYDKNKIQIENATEIISPNEHPVTAIRKKKDSSLTKALNLVKDNKAQGIISAGSTGALMAGATFIIGRIKGIDRIALAPIMPGKNASFMIVDAGANVDCKPQYLLQFALMGKIYFENILKVKKPSIGLVNIGEEEEKGNDLTKKTYKLLKESDFNFVGNVEPREVSNGDVNILVCDGFVGNTILKMYEGVALNVFKMLKNEIMASTRGKLAGLLLKPILKKFVKKFDYAEIGGSAFLGTKGIVIKAHGSSNAKAFKNAIRQTIECYEAGITDNIATELLKINEIIKVSENIE</sequence>
<evidence type="ECO:0000256" key="9">
    <source>
        <dbReference type="ARBA" id="ARBA00046608"/>
    </source>
</evidence>
<comment type="subunit">
    <text evidence="9 10">Homodimer. Probably interacts with PlsY.</text>
</comment>
<evidence type="ECO:0000256" key="10">
    <source>
        <dbReference type="HAMAP-Rule" id="MF_00019"/>
    </source>
</evidence>
<reference evidence="11 12" key="1">
    <citation type="submission" date="2017-04" db="EMBL/GenBank/DDBJ databases">
        <authorList>
            <person name="Afonso C.L."/>
            <person name="Miller P.J."/>
            <person name="Scott M.A."/>
            <person name="Spackman E."/>
            <person name="Goraichik I."/>
            <person name="Dimitrov K.M."/>
            <person name="Suarez D.L."/>
            <person name="Swayne D.E."/>
        </authorList>
    </citation>
    <scope>NUCLEOTIDE SEQUENCE [LARGE SCALE GENOMIC DNA]</scope>
    <source>
        <strain evidence="11 12">DSM 12555</strain>
    </source>
</reference>
<comment type="pathway">
    <text evidence="10">Lipid metabolism; phospholipid metabolism.</text>
</comment>
<dbReference type="InterPro" id="IPR003664">
    <property type="entry name" value="FA_synthesis"/>
</dbReference>
<keyword evidence="7 10" id="KW-1208">Phospholipid metabolism</keyword>
<dbReference type="Proteomes" id="UP000192468">
    <property type="component" value="Unassembled WGS sequence"/>
</dbReference>
<evidence type="ECO:0000256" key="2">
    <source>
        <dbReference type="ARBA" id="ARBA00022490"/>
    </source>
</evidence>
<keyword evidence="5 10" id="KW-0443">Lipid metabolism</keyword>
<keyword evidence="12" id="KW-1185">Reference proteome</keyword>
<comment type="similarity">
    <text evidence="10">Belongs to the PlsX family.</text>
</comment>
<dbReference type="RefSeq" id="WP_084114874.1">
    <property type="nucleotide sequence ID" value="NZ_FWXH01000003.1"/>
</dbReference>
<dbReference type="Pfam" id="PF02504">
    <property type="entry name" value="FA_synthesis"/>
    <property type="match status" value="1"/>
</dbReference>
<evidence type="ECO:0000256" key="6">
    <source>
        <dbReference type="ARBA" id="ARBA00023209"/>
    </source>
</evidence>
<keyword evidence="2 10" id="KW-0963">Cytoplasm</keyword>
<keyword evidence="6 10" id="KW-0594">Phospholipid biosynthesis</keyword>
<dbReference type="PIRSF" id="PIRSF002465">
    <property type="entry name" value="Phsphlp_syn_PlsX"/>
    <property type="match status" value="1"/>
</dbReference>
<dbReference type="UniPathway" id="UPA00085"/>
<dbReference type="GO" id="GO:0043811">
    <property type="term" value="F:phosphate:acyl-[acyl carrier protein] acyltransferase activity"/>
    <property type="evidence" value="ECO:0007669"/>
    <property type="project" value="UniProtKB-UniRule"/>
</dbReference>
<keyword evidence="4 10" id="KW-0808">Transferase</keyword>
<dbReference type="SUPFAM" id="SSF53659">
    <property type="entry name" value="Isocitrate/Isopropylmalate dehydrogenase-like"/>
    <property type="match status" value="1"/>
</dbReference>
<dbReference type="NCBIfam" id="TIGR00182">
    <property type="entry name" value="plsX"/>
    <property type="match status" value="1"/>
</dbReference>
<organism evidence="11 12">
    <name type="scientific">Clostridium acidisoli DSM 12555</name>
    <dbReference type="NCBI Taxonomy" id="1121291"/>
    <lineage>
        <taxon>Bacteria</taxon>
        <taxon>Bacillati</taxon>
        <taxon>Bacillota</taxon>
        <taxon>Clostridia</taxon>
        <taxon>Eubacteriales</taxon>
        <taxon>Clostridiaceae</taxon>
        <taxon>Clostridium</taxon>
    </lineage>
</organism>
<evidence type="ECO:0000256" key="7">
    <source>
        <dbReference type="ARBA" id="ARBA00023264"/>
    </source>
</evidence>
<proteinExistence type="inferred from homology"/>
<evidence type="ECO:0000313" key="11">
    <source>
        <dbReference type="EMBL" id="SMC21634.1"/>
    </source>
</evidence>